<dbReference type="EMBL" id="JAPWTJ010000912">
    <property type="protein sequence ID" value="KAJ8974900.1"/>
    <property type="molecule type" value="Genomic_DNA"/>
</dbReference>
<keyword evidence="5" id="KW-1185">Reference proteome</keyword>
<accession>A0ABQ9JBF6</accession>
<dbReference type="EMBL" id="JAPWTJ010000525">
    <property type="protein sequence ID" value="KAJ8977618.1"/>
    <property type="molecule type" value="Genomic_DNA"/>
</dbReference>
<feature type="region of interest" description="Disordered" evidence="1">
    <location>
        <begin position="1"/>
        <end position="34"/>
    </location>
</feature>
<evidence type="ECO:0000313" key="5">
    <source>
        <dbReference type="Proteomes" id="UP001162164"/>
    </source>
</evidence>
<evidence type="ECO:0000256" key="1">
    <source>
        <dbReference type="SAM" id="MobiDB-lite"/>
    </source>
</evidence>
<proteinExistence type="predicted"/>
<evidence type="ECO:0000313" key="4">
    <source>
        <dbReference type="EMBL" id="KAJ8981706.1"/>
    </source>
</evidence>
<evidence type="ECO:0000313" key="2">
    <source>
        <dbReference type="EMBL" id="KAJ8974900.1"/>
    </source>
</evidence>
<reference evidence="2" key="1">
    <citation type="journal article" date="2023" name="Insect Mol. Biol.">
        <title>Genome sequencing provides insights into the evolution of gene families encoding plant cell wall-degrading enzymes in longhorned beetles.</title>
        <authorList>
            <person name="Shin N.R."/>
            <person name="Okamura Y."/>
            <person name="Kirsch R."/>
            <person name="Pauchet Y."/>
        </authorList>
    </citation>
    <scope>NUCLEOTIDE SEQUENCE</scope>
    <source>
        <strain evidence="2">MMC_N1</strain>
    </source>
</reference>
<comment type="caution">
    <text evidence="2">The sequence shown here is derived from an EMBL/GenBank/DDBJ whole genome shotgun (WGS) entry which is preliminary data.</text>
</comment>
<protein>
    <submittedName>
        <fullName evidence="2">Uncharacterized protein</fullName>
    </submittedName>
</protein>
<feature type="compositionally biased region" description="Basic residues" evidence="1">
    <location>
        <begin position="1"/>
        <end position="14"/>
    </location>
</feature>
<organism evidence="2 5">
    <name type="scientific">Molorchus minor</name>
    <dbReference type="NCBI Taxonomy" id="1323400"/>
    <lineage>
        <taxon>Eukaryota</taxon>
        <taxon>Metazoa</taxon>
        <taxon>Ecdysozoa</taxon>
        <taxon>Arthropoda</taxon>
        <taxon>Hexapoda</taxon>
        <taxon>Insecta</taxon>
        <taxon>Pterygota</taxon>
        <taxon>Neoptera</taxon>
        <taxon>Endopterygota</taxon>
        <taxon>Coleoptera</taxon>
        <taxon>Polyphaga</taxon>
        <taxon>Cucujiformia</taxon>
        <taxon>Chrysomeloidea</taxon>
        <taxon>Cerambycidae</taxon>
        <taxon>Lamiinae</taxon>
        <taxon>Monochamini</taxon>
        <taxon>Molorchus</taxon>
    </lineage>
</organism>
<dbReference type="Proteomes" id="UP001162164">
    <property type="component" value="Unassembled WGS sequence"/>
</dbReference>
<dbReference type="EMBL" id="JAPWTJ010000170">
    <property type="protein sequence ID" value="KAJ8981706.1"/>
    <property type="molecule type" value="Genomic_DNA"/>
</dbReference>
<name>A0ABQ9JBF6_9CUCU</name>
<evidence type="ECO:0000313" key="3">
    <source>
        <dbReference type="EMBL" id="KAJ8977618.1"/>
    </source>
</evidence>
<feature type="non-terminal residue" evidence="2">
    <location>
        <position position="34"/>
    </location>
</feature>
<sequence>MRGRRPRRWQRSCHRGGEAARGVGAADPASLAEL</sequence>
<gene>
    <name evidence="3" type="ORF">NQ317_010239</name>
    <name evidence="2" type="ORF">NQ317_015289</name>
    <name evidence="4" type="ORF">NQ317_017750</name>
</gene>